<gene>
    <name evidence="2" type="ORF">HUW51_03960</name>
</gene>
<protein>
    <submittedName>
        <fullName evidence="2">Heme-binding domain-containing protein</fullName>
    </submittedName>
</protein>
<proteinExistence type="predicted"/>
<dbReference type="Proteomes" id="UP000515237">
    <property type="component" value="Chromosome"/>
</dbReference>
<dbReference type="KEGG" id="aswu:HUW51_03960"/>
<name>A0A7G7G434_9BACT</name>
<evidence type="ECO:0000259" key="1">
    <source>
        <dbReference type="SMART" id="SM01235"/>
    </source>
</evidence>
<dbReference type="AlphaFoldDB" id="A0A7G7G434"/>
<dbReference type="Pfam" id="PF14376">
    <property type="entry name" value="Haem_bd"/>
    <property type="match status" value="1"/>
</dbReference>
<keyword evidence="3" id="KW-1185">Reference proteome</keyword>
<organism evidence="2 3">
    <name type="scientific">Adhaeribacter swui</name>
    <dbReference type="NCBI Taxonomy" id="2086471"/>
    <lineage>
        <taxon>Bacteria</taxon>
        <taxon>Pseudomonadati</taxon>
        <taxon>Bacteroidota</taxon>
        <taxon>Cytophagia</taxon>
        <taxon>Cytophagales</taxon>
        <taxon>Hymenobacteraceae</taxon>
        <taxon>Adhaeribacter</taxon>
    </lineage>
</organism>
<evidence type="ECO:0000313" key="3">
    <source>
        <dbReference type="Proteomes" id="UP000515237"/>
    </source>
</evidence>
<dbReference type="SMART" id="SM01235">
    <property type="entry name" value="Haem_bd"/>
    <property type="match status" value="1"/>
</dbReference>
<dbReference type="EMBL" id="CP055156">
    <property type="protein sequence ID" value="QNF31918.1"/>
    <property type="molecule type" value="Genomic_DNA"/>
</dbReference>
<reference evidence="2 3" key="1">
    <citation type="journal article" date="2018" name="Int. J. Syst. Evol. Microbiol.">
        <title>Adhaeribacter swui sp. nov., isolated from wet mud.</title>
        <authorList>
            <person name="Kim D.U."/>
            <person name="Kim K.W."/>
            <person name="Kang M.S."/>
            <person name="Kim J.Y."/>
            <person name="Jang J.H."/>
            <person name="Kim M.K."/>
        </authorList>
    </citation>
    <scope>NUCLEOTIDE SEQUENCE [LARGE SCALE GENOMIC DNA]</scope>
    <source>
        <strain evidence="2 3">KCTC 52873</strain>
    </source>
</reference>
<accession>A0A7G7G434</accession>
<feature type="domain" description="Haem-binding" evidence="1">
    <location>
        <begin position="10"/>
        <end position="145"/>
    </location>
</feature>
<dbReference type="RefSeq" id="WP_185272701.1">
    <property type="nucleotide sequence ID" value="NZ_CP055156.1"/>
</dbReference>
<sequence length="152" mass="17804">MKKKLLYLLLFIIVAIQFIRPAENKGQAFTSQDISHYVAVPLNIKNTLQASCYDCHSNHTNYPWYSKVNPIGLWLNHHIEEGKAELNFSDFSKYDLKKMDHKLEEIAEEVQEGHMPLPSYLWLHNDVKLDQQQIAQIVAWVQTERQKLALTR</sequence>
<evidence type="ECO:0000313" key="2">
    <source>
        <dbReference type="EMBL" id="QNF31918.1"/>
    </source>
</evidence>
<dbReference type="InterPro" id="IPR025992">
    <property type="entry name" value="Haem-bd"/>
</dbReference>